<evidence type="ECO:0000256" key="1">
    <source>
        <dbReference type="SAM" id="SignalP"/>
    </source>
</evidence>
<dbReference type="EMBL" id="BMAT01002645">
    <property type="protein sequence ID" value="GFS10886.1"/>
    <property type="molecule type" value="Genomic_DNA"/>
</dbReference>
<feature type="chain" id="PRO_5044011166" description="Secreted protein" evidence="1">
    <location>
        <begin position="16"/>
        <end position="109"/>
    </location>
</feature>
<keyword evidence="1" id="KW-0732">Signal</keyword>
<keyword evidence="3" id="KW-1185">Reference proteome</keyword>
<gene>
    <name evidence="2" type="ORF">ElyMa_001333800</name>
</gene>
<accession>A0AAV4IPJ3</accession>
<dbReference type="Proteomes" id="UP000762676">
    <property type="component" value="Unassembled WGS sequence"/>
</dbReference>
<sequence length="109" mass="12186">MILFILSFRLSYTVAVPLHCRLRGTLALRQEIVAGVGYCCNVVDTSSAVQGQCIFDILLVDNAENFSFCAVVNTSKMMKELVPCRYQGQHVTCTRDATWGGHRVERSRV</sequence>
<name>A0AAV4IPJ3_9GAST</name>
<dbReference type="AlphaFoldDB" id="A0AAV4IPJ3"/>
<feature type="signal peptide" evidence="1">
    <location>
        <begin position="1"/>
        <end position="15"/>
    </location>
</feature>
<protein>
    <recommendedName>
        <fullName evidence="4">Secreted protein</fullName>
    </recommendedName>
</protein>
<proteinExistence type="predicted"/>
<evidence type="ECO:0008006" key="4">
    <source>
        <dbReference type="Google" id="ProtNLM"/>
    </source>
</evidence>
<evidence type="ECO:0000313" key="2">
    <source>
        <dbReference type="EMBL" id="GFS10886.1"/>
    </source>
</evidence>
<organism evidence="2 3">
    <name type="scientific">Elysia marginata</name>
    <dbReference type="NCBI Taxonomy" id="1093978"/>
    <lineage>
        <taxon>Eukaryota</taxon>
        <taxon>Metazoa</taxon>
        <taxon>Spiralia</taxon>
        <taxon>Lophotrochozoa</taxon>
        <taxon>Mollusca</taxon>
        <taxon>Gastropoda</taxon>
        <taxon>Heterobranchia</taxon>
        <taxon>Euthyneura</taxon>
        <taxon>Panpulmonata</taxon>
        <taxon>Sacoglossa</taxon>
        <taxon>Placobranchoidea</taxon>
        <taxon>Plakobranchidae</taxon>
        <taxon>Elysia</taxon>
    </lineage>
</organism>
<comment type="caution">
    <text evidence="2">The sequence shown here is derived from an EMBL/GenBank/DDBJ whole genome shotgun (WGS) entry which is preliminary data.</text>
</comment>
<reference evidence="2 3" key="1">
    <citation type="journal article" date="2021" name="Elife">
        <title>Chloroplast acquisition without the gene transfer in kleptoplastic sea slugs, Plakobranchus ocellatus.</title>
        <authorList>
            <person name="Maeda T."/>
            <person name="Takahashi S."/>
            <person name="Yoshida T."/>
            <person name="Shimamura S."/>
            <person name="Takaki Y."/>
            <person name="Nagai Y."/>
            <person name="Toyoda A."/>
            <person name="Suzuki Y."/>
            <person name="Arimoto A."/>
            <person name="Ishii H."/>
            <person name="Satoh N."/>
            <person name="Nishiyama T."/>
            <person name="Hasebe M."/>
            <person name="Maruyama T."/>
            <person name="Minagawa J."/>
            <person name="Obokata J."/>
            <person name="Shigenobu S."/>
        </authorList>
    </citation>
    <scope>NUCLEOTIDE SEQUENCE [LARGE SCALE GENOMIC DNA]</scope>
</reference>
<evidence type="ECO:0000313" key="3">
    <source>
        <dbReference type="Proteomes" id="UP000762676"/>
    </source>
</evidence>